<dbReference type="RefSeq" id="XP_009172590.1">
    <property type="nucleotide sequence ID" value="XM_009174326.1"/>
</dbReference>
<reference evidence="1 2" key="1">
    <citation type="submission" date="2013-11" db="EMBL/GenBank/DDBJ databases">
        <title>Opisthorchis viverrini - life in the bile duct.</title>
        <authorList>
            <person name="Young N.D."/>
            <person name="Nagarajan N."/>
            <person name="Lin S.J."/>
            <person name="Korhonen P.K."/>
            <person name="Jex A.R."/>
            <person name="Hall R.S."/>
            <person name="Safavi-Hemami H."/>
            <person name="Kaewkong W."/>
            <person name="Bertrand D."/>
            <person name="Gao S."/>
            <person name="Seet Q."/>
            <person name="Wongkham S."/>
            <person name="Teh B.T."/>
            <person name="Wongkham C."/>
            <person name="Intapan P.M."/>
            <person name="Maleewong W."/>
            <person name="Yang X."/>
            <person name="Hu M."/>
            <person name="Wang Z."/>
            <person name="Hofmann A."/>
            <person name="Sternberg P.W."/>
            <person name="Tan P."/>
            <person name="Wang J."/>
            <person name="Gasser R.B."/>
        </authorList>
    </citation>
    <scope>NUCLEOTIDE SEQUENCE [LARGE SCALE GENOMIC DNA]</scope>
</reference>
<dbReference type="CTD" id="20322684"/>
<dbReference type="GeneID" id="20322684"/>
<gene>
    <name evidence="1" type="ORF">T265_08505</name>
</gene>
<proteinExistence type="predicted"/>
<dbReference type="EMBL" id="KL596841">
    <property type="protein sequence ID" value="KER23650.1"/>
    <property type="molecule type" value="Genomic_DNA"/>
</dbReference>
<accession>A0A074ZJZ9</accession>
<name>A0A074ZJZ9_OPIVI</name>
<protein>
    <submittedName>
        <fullName evidence="1">Uncharacterized protein</fullName>
    </submittedName>
</protein>
<evidence type="ECO:0000313" key="1">
    <source>
        <dbReference type="EMBL" id="KER23650.1"/>
    </source>
</evidence>
<dbReference type="KEGG" id="ovi:T265_08505"/>
<dbReference type="Proteomes" id="UP000054324">
    <property type="component" value="Unassembled WGS sequence"/>
</dbReference>
<dbReference type="AlphaFoldDB" id="A0A074ZJZ9"/>
<keyword evidence="2" id="KW-1185">Reference proteome</keyword>
<organism evidence="1 2">
    <name type="scientific">Opisthorchis viverrini</name>
    <name type="common">Southeast Asian liver fluke</name>
    <dbReference type="NCBI Taxonomy" id="6198"/>
    <lineage>
        <taxon>Eukaryota</taxon>
        <taxon>Metazoa</taxon>
        <taxon>Spiralia</taxon>
        <taxon>Lophotrochozoa</taxon>
        <taxon>Platyhelminthes</taxon>
        <taxon>Trematoda</taxon>
        <taxon>Digenea</taxon>
        <taxon>Opisthorchiida</taxon>
        <taxon>Opisthorchiata</taxon>
        <taxon>Opisthorchiidae</taxon>
        <taxon>Opisthorchis</taxon>
    </lineage>
</organism>
<sequence>MSETCLIISSVDSDALNALLALVLVASVAVNSDTCFMSQPVPYNSDDIRMNGGSVRIRYGEVSAKGVA</sequence>
<evidence type="ECO:0000313" key="2">
    <source>
        <dbReference type="Proteomes" id="UP000054324"/>
    </source>
</evidence>